<dbReference type="InterPro" id="IPR027640">
    <property type="entry name" value="Kinesin-like_fam"/>
</dbReference>
<keyword evidence="9" id="KW-0206">Cytoskeleton</keyword>
<proteinExistence type="inferred from homology"/>
<dbReference type="SUPFAM" id="SSF52540">
    <property type="entry name" value="P-loop containing nucleoside triphosphate hydrolases"/>
    <property type="match status" value="1"/>
</dbReference>
<dbReference type="Pfam" id="PF00225">
    <property type="entry name" value="Kinesin"/>
    <property type="match status" value="1"/>
</dbReference>
<keyword evidence="4 11" id="KW-0547">Nucleotide-binding</keyword>
<dbReference type="EMBL" id="CH902619">
    <property type="protein sequence ID" value="EDV37167.1"/>
    <property type="molecule type" value="Genomic_DNA"/>
</dbReference>
<feature type="domain" description="Kinesin motor" evidence="13">
    <location>
        <begin position="274"/>
        <end position="608"/>
    </location>
</feature>
<feature type="region of interest" description="Disordered" evidence="12">
    <location>
        <begin position="611"/>
        <end position="655"/>
    </location>
</feature>
<evidence type="ECO:0000256" key="10">
    <source>
        <dbReference type="ARBA" id="ARBA00061030"/>
    </source>
</evidence>
<feature type="compositionally biased region" description="Low complexity" evidence="12">
    <location>
        <begin position="79"/>
        <end position="100"/>
    </location>
</feature>
<dbReference type="GeneID" id="6494425"/>
<evidence type="ECO:0000256" key="3">
    <source>
        <dbReference type="ARBA" id="ARBA00022701"/>
    </source>
</evidence>
<evidence type="ECO:0000256" key="2">
    <source>
        <dbReference type="ARBA" id="ARBA00022490"/>
    </source>
</evidence>
<keyword evidence="6 11" id="KW-0067">ATP-binding</keyword>
<evidence type="ECO:0000256" key="1">
    <source>
        <dbReference type="ARBA" id="ARBA00004647"/>
    </source>
</evidence>
<dbReference type="Proteomes" id="UP000007801">
    <property type="component" value="Unassembled WGS sequence"/>
</dbReference>
<keyword evidence="5" id="KW-0159">Chromosome partition</keyword>
<evidence type="ECO:0000313" key="14">
    <source>
        <dbReference type="EMBL" id="EDV37167.1"/>
    </source>
</evidence>
<dbReference type="InParanoid" id="B3MBN6"/>
<dbReference type="PANTHER" id="PTHR47971:SF8">
    <property type="entry name" value="KINESIN-LIKE PROTEIN"/>
    <property type="match status" value="1"/>
</dbReference>
<keyword evidence="8 11" id="KW-0505">Motor protein</keyword>
<dbReference type="STRING" id="7217.B3MBN6"/>
<dbReference type="KEGG" id="dan:6494425"/>
<dbReference type="AlphaFoldDB" id="B3MBN6"/>
<dbReference type="OrthoDB" id="3176171at2759"/>
<feature type="region of interest" description="Disordered" evidence="12">
    <location>
        <begin position="139"/>
        <end position="178"/>
    </location>
</feature>
<reference evidence="14 15" key="1">
    <citation type="journal article" date="2007" name="Nature">
        <title>Evolution of genes and genomes on the Drosophila phylogeny.</title>
        <authorList>
            <consortium name="Drosophila 12 Genomes Consortium"/>
            <person name="Clark A.G."/>
            <person name="Eisen M.B."/>
            <person name="Smith D.R."/>
            <person name="Bergman C.M."/>
            <person name="Oliver B."/>
            <person name="Markow T.A."/>
            <person name="Kaufman T.C."/>
            <person name="Kellis M."/>
            <person name="Gelbart W."/>
            <person name="Iyer V.N."/>
            <person name="Pollard D.A."/>
            <person name="Sackton T.B."/>
            <person name="Larracuente A.M."/>
            <person name="Singh N.D."/>
            <person name="Abad J.P."/>
            <person name="Abt D.N."/>
            <person name="Adryan B."/>
            <person name="Aguade M."/>
            <person name="Akashi H."/>
            <person name="Anderson W.W."/>
            <person name="Aquadro C.F."/>
            <person name="Ardell D.H."/>
            <person name="Arguello R."/>
            <person name="Artieri C.G."/>
            <person name="Barbash D.A."/>
            <person name="Barker D."/>
            <person name="Barsanti P."/>
            <person name="Batterham P."/>
            <person name="Batzoglou S."/>
            <person name="Begun D."/>
            <person name="Bhutkar A."/>
            <person name="Blanco E."/>
            <person name="Bosak S.A."/>
            <person name="Bradley R.K."/>
            <person name="Brand A.D."/>
            <person name="Brent M.R."/>
            <person name="Brooks A.N."/>
            <person name="Brown R.H."/>
            <person name="Butlin R.K."/>
            <person name="Caggese C."/>
            <person name="Calvi B.R."/>
            <person name="Bernardo de Carvalho A."/>
            <person name="Caspi A."/>
            <person name="Castrezana S."/>
            <person name="Celniker S.E."/>
            <person name="Chang J.L."/>
            <person name="Chapple C."/>
            <person name="Chatterji S."/>
            <person name="Chinwalla A."/>
            <person name="Civetta A."/>
            <person name="Clifton S.W."/>
            <person name="Comeron J.M."/>
            <person name="Costello J.C."/>
            <person name="Coyne J.A."/>
            <person name="Daub J."/>
            <person name="David R.G."/>
            <person name="Delcher A.L."/>
            <person name="Delehaunty K."/>
            <person name="Do C.B."/>
            <person name="Ebling H."/>
            <person name="Edwards K."/>
            <person name="Eickbush T."/>
            <person name="Evans J.D."/>
            <person name="Filipski A."/>
            <person name="Findeiss S."/>
            <person name="Freyhult E."/>
            <person name="Fulton L."/>
            <person name="Fulton R."/>
            <person name="Garcia A.C."/>
            <person name="Gardiner A."/>
            <person name="Garfield D.A."/>
            <person name="Garvin B.E."/>
            <person name="Gibson G."/>
            <person name="Gilbert D."/>
            <person name="Gnerre S."/>
            <person name="Godfrey J."/>
            <person name="Good R."/>
            <person name="Gotea V."/>
            <person name="Gravely B."/>
            <person name="Greenberg A.J."/>
            <person name="Griffiths-Jones S."/>
            <person name="Gross S."/>
            <person name="Guigo R."/>
            <person name="Gustafson E.A."/>
            <person name="Haerty W."/>
            <person name="Hahn M.W."/>
            <person name="Halligan D.L."/>
            <person name="Halpern A.L."/>
            <person name="Halter G.M."/>
            <person name="Han M.V."/>
            <person name="Heger A."/>
            <person name="Hillier L."/>
            <person name="Hinrichs A.S."/>
            <person name="Holmes I."/>
            <person name="Hoskins R.A."/>
            <person name="Hubisz M.J."/>
            <person name="Hultmark D."/>
            <person name="Huntley M.A."/>
            <person name="Jaffe D.B."/>
            <person name="Jagadeeshan S."/>
            <person name="Jeck W.R."/>
            <person name="Johnson J."/>
            <person name="Jones C.D."/>
            <person name="Jordan W.C."/>
            <person name="Karpen G.H."/>
            <person name="Kataoka E."/>
            <person name="Keightley P.D."/>
            <person name="Kheradpour P."/>
            <person name="Kirkness E.F."/>
            <person name="Koerich L.B."/>
            <person name="Kristiansen K."/>
            <person name="Kudrna D."/>
            <person name="Kulathinal R.J."/>
            <person name="Kumar S."/>
            <person name="Kwok R."/>
            <person name="Lander E."/>
            <person name="Langley C.H."/>
            <person name="Lapoint R."/>
            <person name="Lazzaro B.P."/>
            <person name="Lee S.J."/>
            <person name="Levesque L."/>
            <person name="Li R."/>
            <person name="Lin C.F."/>
            <person name="Lin M.F."/>
            <person name="Lindblad-Toh K."/>
            <person name="Llopart A."/>
            <person name="Long M."/>
            <person name="Low L."/>
            <person name="Lozovsky E."/>
            <person name="Lu J."/>
            <person name="Luo M."/>
            <person name="Machado C.A."/>
            <person name="Makalowski W."/>
            <person name="Marzo M."/>
            <person name="Matsuda M."/>
            <person name="Matzkin L."/>
            <person name="McAllister B."/>
            <person name="McBride C.S."/>
            <person name="McKernan B."/>
            <person name="McKernan K."/>
            <person name="Mendez-Lago M."/>
            <person name="Minx P."/>
            <person name="Mollenhauer M.U."/>
            <person name="Montooth K."/>
            <person name="Mount S.M."/>
            <person name="Mu X."/>
            <person name="Myers E."/>
            <person name="Negre B."/>
            <person name="Newfeld S."/>
            <person name="Nielsen R."/>
            <person name="Noor M.A."/>
            <person name="O'Grady P."/>
            <person name="Pachter L."/>
            <person name="Papaceit M."/>
            <person name="Parisi M.J."/>
            <person name="Parisi M."/>
            <person name="Parts L."/>
            <person name="Pedersen J.S."/>
            <person name="Pesole G."/>
            <person name="Phillippy A.M."/>
            <person name="Ponting C.P."/>
            <person name="Pop M."/>
            <person name="Porcelli D."/>
            <person name="Powell J.R."/>
            <person name="Prohaska S."/>
            <person name="Pruitt K."/>
            <person name="Puig M."/>
            <person name="Quesneville H."/>
            <person name="Ram K.R."/>
            <person name="Rand D."/>
            <person name="Rasmussen M.D."/>
            <person name="Reed L.K."/>
            <person name="Reenan R."/>
            <person name="Reily A."/>
            <person name="Remington K.A."/>
            <person name="Rieger T.T."/>
            <person name="Ritchie M.G."/>
            <person name="Robin C."/>
            <person name="Rogers Y.H."/>
            <person name="Rohde C."/>
            <person name="Rozas J."/>
            <person name="Rubenfield M.J."/>
            <person name="Ruiz A."/>
            <person name="Russo S."/>
            <person name="Salzberg S.L."/>
            <person name="Sanchez-Gracia A."/>
            <person name="Saranga D.J."/>
            <person name="Sato H."/>
            <person name="Schaeffer S.W."/>
            <person name="Schatz M.C."/>
            <person name="Schlenke T."/>
            <person name="Schwartz R."/>
            <person name="Segarra C."/>
            <person name="Singh R.S."/>
            <person name="Sirot L."/>
            <person name="Sirota M."/>
            <person name="Sisneros N.B."/>
            <person name="Smith C.D."/>
            <person name="Smith T.F."/>
            <person name="Spieth J."/>
            <person name="Stage D.E."/>
            <person name="Stark A."/>
            <person name="Stephan W."/>
            <person name="Strausberg R.L."/>
            <person name="Strempel S."/>
            <person name="Sturgill D."/>
            <person name="Sutton G."/>
            <person name="Sutton G.G."/>
            <person name="Tao W."/>
            <person name="Teichmann S."/>
            <person name="Tobari Y.N."/>
            <person name="Tomimura Y."/>
            <person name="Tsolas J.M."/>
            <person name="Valente V.L."/>
            <person name="Venter E."/>
            <person name="Venter J.C."/>
            <person name="Vicario S."/>
            <person name="Vieira F.G."/>
            <person name="Vilella A.J."/>
            <person name="Villasante A."/>
            <person name="Walenz B."/>
            <person name="Wang J."/>
            <person name="Wasserman M."/>
            <person name="Watts T."/>
            <person name="Wilson D."/>
            <person name="Wilson R.K."/>
            <person name="Wing R.A."/>
            <person name="Wolfner M.F."/>
            <person name="Wong A."/>
            <person name="Wong G.K."/>
            <person name="Wu C.I."/>
            <person name="Wu G."/>
            <person name="Yamamoto D."/>
            <person name="Yang H.P."/>
            <person name="Yang S.P."/>
            <person name="Yorke J.A."/>
            <person name="Yoshida K."/>
            <person name="Zdobnov E."/>
            <person name="Zhang P."/>
            <person name="Zhang Y."/>
            <person name="Zimin A.V."/>
            <person name="Baldwin J."/>
            <person name="Abdouelleil A."/>
            <person name="Abdulkadir J."/>
            <person name="Abebe A."/>
            <person name="Abera B."/>
            <person name="Abreu J."/>
            <person name="Acer S.C."/>
            <person name="Aftuck L."/>
            <person name="Alexander A."/>
            <person name="An P."/>
            <person name="Anderson E."/>
            <person name="Anderson S."/>
            <person name="Arachi H."/>
            <person name="Azer M."/>
            <person name="Bachantsang P."/>
            <person name="Barry A."/>
            <person name="Bayul T."/>
            <person name="Berlin A."/>
            <person name="Bessette D."/>
            <person name="Bloom T."/>
            <person name="Blye J."/>
            <person name="Boguslavskiy L."/>
            <person name="Bonnet C."/>
            <person name="Boukhgalter B."/>
            <person name="Bourzgui I."/>
            <person name="Brown A."/>
            <person name="Cahill P."/>
            <person name="Channer S."/>
            <person name="Cheshatsang Y."/>
            <person name="Chuda L."/>
            <person name="Citroen M."/>
            <person name="Collymore A."/>
            <person name="Cooke P."/>
            <person name="Costello M."/>
            <person name="D'Aco K."/>
            <person name="Daza R."/>
            <person name="De Haan G."/>
            <person name="DeGray S."/>
            <person name="DeMaso C."/>
            <person name="Dhargay N."/>
            <person name="Dooley K."/>
            <person name="Dooley E."/>
            <person name="Doricent M."/>
            <person name="Dorje P."/>
            <person name="Dorjee K."/>
            <person name="Dupes A."/>
            <person name="Elong R."/>
            <person name="Falk J."/>
            <person name="Farina A."/>
            <person name="Faro S."/>
            <person name="Ferguson D."/>
            <person name="Fisher S."/>
            <person name="Foley C.D."/>
            <person name="Franke A."/>
            <person name="Friedrich D."/>
            <person name="Gadbois L."/>
            <person name="Gearin G."/>
            <person name="Gearin C.R."/>
            <person name="Giannoukos G."/>
            <person name="Goode T."/>
            <person name="Graham J."/>
            <person name="Grandbois E."/>
            <person name="Grewal S."/>
            <person name="Gyaltsen K."/>
            <person name="Hafez N."/>
            <person name="Hagos B."/>
            <person name="Hall J."/>
            <person name="Henson C."/>
            <person name="Hollinger A."/>
            <person name="Honan T."/>
            <person name="Huard M.D."/>
            <person name="Hughes L."/>
            <person name="Hurhula B."/>
            <person name="Husby M.E."/>
            <person name="Kamat A."/>
            <person name="Kanga B."/>
            <person name="Kashin S."/>
            <person name="Khazanovich D."/>
            <person name="Kisner P."/>
            <person name="Lance K."/>
            <person name="Lara M."/>
            <person name="Lee W."/>
            <person name="Lennon N."/>
            <person name="Letendre F."/>
            <person name="LeVine R."/>
            <person name="Lipovsky A."/>
            <person name="Liu X."/>
            <person name="Liu J."/>
            <person name="Liu S."/>
            <person name="Lokyitsang T."/>
            <person name="Lokyitsang Y."/>
            <person name="Lubonja R."/>
            <person name="Lui A."/>
            <person name="MacDonald P."/>
            <person name="Magnisalis V."/>
            <person name="Maru K."/>
            <person name="Matthews C."/>
            <person name="McCusker W."/>
            <person name="McDonough S."/>
            <person name="Mehta T."/>
            <person name="Meldrim J."/>
            <person name="Meneus L."/>
            <person name="Mihai O."/>
            <person name="Mihalev A."/>
            <person name="Mihova T."/>
            <person name="Mittelman R."/>
            <person name="Mlenga V."/>
            <person name="Montmayeur A."/>
            <person name="Mulrain L."/>
            <person name="Navidi A."/>
            <person name="Naylor J."/>
            <person name="Negash T."/>
            <person name="Nguyen T."/>
            <person name="Nguyen N."/>
            <person name="Nicol R."/>
            <person name="Norbu C."/>
            <person name="Norbu N."/>
            <person name="Novod N."/>
            <person name="O'Neill B."/>
            <person name="Osman S."/>
            <person name="Markiewicz E."/>
            <person name="Oyono O.L."/>
            <person name="Patti C."/>
            <person name="Phunkhang P."/>
            <person name="Pierre F."/>
            <person name="Priest M."/>
            <person name="Raghuraman S."/>
            <person name="Rege F."/>
            <person name="Reyes R."/>
            <person name="Rise C."/>
            <person name="Rogov P."/>
            <person name="Ross K."/>
            <person name="Ryan E."/>
            <person name="Settipalli S."/>
            <person name="Shea T."/>
            <person name="Sherpa N."/>
            <person name="Shi L."/>
            <person name="Shih D."/>
            <person name="Sparrow T."/>
            <person name="Spaulding J."/>
            <person name="Stalker J."/>
            <person name="Stange-Thomann N."/>
            <person name="Stavropoulos S."/>
            <person name="Stone C."/>
            <person name="Strader C."/>
            <person name="Tesfaye S."/>
            <person name="Thomson T."/>
            <person name="Thoulutsang Y."/>
            <person name="Thoulutsang D."/>
            <person name="Topham K."/>
            <person name="Topping I."/>
            <person name="Tsamla T."/>
            <person name="Vassiliev H."/>
            <person name="Vo A."/>
            <person name="Wangchuk T."/>
            <person name="Wangdi T."/>
            <person name="Weiand M."/>
            <person name="Wilkinson J."/>
            <person name="Wilson A."/>
            <person name="Yadav S."/>
            <person name="Young G."/>
            <person name="Yu Q."/>
            <person name="Zembek L."/>
            <person name="Zhong D."/>
            <person name="Zimmer A."/>
            <person name="Zwirko Z."/>
            <person name="Jaffe D.B."/>
            <person name="Alvarez P."/>
            <person name="Brockman W."/>
            <person name="Butler J."/>
            <person name="Chin C."/>
            <person name="Gnerre S."/>
            <person name="Grabherr M."/>
            <person name="Kleber M."/>
            <person name="Mauceli E."/>
            <person name="MacCallum I."/>
        </authorList>
    </citation>
    <scope>NUCLEOTIDE SEQUENCE [LARGE SCALE GENOMIC DNA]</scope>
    <source>
        <strain evidence="15">Tucson 14024-0371.13</strain>
    </source>
</reference>
<dbReference type="GO" id="GO:0007019">
    <property type="term" value="P:microtubule depolymerization"/>
    <property type="evidence" value="ECO:0007669"/>
    <property type="project" value="TreeGrafter"/>
</dbReference>
<dbReference type="InterPro" id="IPR036961">
    <property type="entry name" value="Kinesin_motor_dom_sf"/>
</dbReference>
<dbReference type="PROSITE" id="PS50067">
    <property type="entry name" value="KINESIN_MOTOR_2"/>
    <property type="match status" value="1"/>
</dbReference>
<comment type="subcellular location">
    <subcellularLocation>
        <location evidence="1">Cytoplasm</location>
        <location evidence="1">Cytoskeleton</location>
        <location evidence="1">Spindle pole</location>
    </subcellularLocation>
</comment>
<dbReference type="PANTHER" id="PTHR47971">
    <property type="entry name" value="KINESIN-RELATED PROTEIN 6"/>
    <property type="match status" value="1"/>
</dbReference>
<evidence type="ECO:0000259" key="13">
    <source>
        <dbReference type="PROSITE" id="PS50067"/>
    </source>
</evidence>
<dbReference type="PRINTS" id="PR00380">
    <property type="entry name" value="KINESINHEAVY"/>
</dbReference>
<feature type="binding site" evidence="11">
    <location>
        <begin position="364"/>
        <end position="371"/>
    </location>
    <ligand>
        <name>ATP</name>
        <dbReference type="ChEBI" id="CHEBI:30616"/>
    </ligand>
</feature>
<dbReference type="Gene3D" id="3.40.850.10">
    <property type="entry name" value="Kinesin motor domain"/>
    <property type="match status" value="1"/>
</dbReference>
<keyword evidence="2" id="KW-0963">Cytoplasm</keyword>
<dbReference type="PhylomeDB" id="B3MBN6"/>
<evidence type="ECO:0000256" key="9">
    <source>
        <dbReference type="ARBA" id="ARBA00023212"/>
    </source>
</evidence>
<feature type="region of interest" description="Disordered" evidence="12">
    <location>
        <begin position="770"/>
        <end position="795"/>
    </location>
</feature>
<evidence type="ECO:0000256" key="8">
    <source>
        <dbReference type="ARBA" id="ARBA00023175"/>
    </source>
</evidence>
<dbReference type="GO" id="GO:0003777">
    <property type="term" value="F:microtubule motor activity"/>
    <property type="evidence" value="ECO:0007669"/>
    <property type="project" value="InterPro"/>
</dbReference>
<accession>B3MBN6</accession>
<dbReference type="GO" id="GO:0005524">
    <property type="term" value="F:ATP binding"/>
    <property type="evidence" value="ECO:0007669"/>
    <property type="project" value="UniProtKB-UniRule"/>
</dbReference>
<dbReference type="GO" id="GO:1905503">
    <property type="term" value="P:regulation of motile cilium assembly"/>
    <property type="evidence" value="ECO:0007669"/>
    <property type="project" value="EnsemblMetazoa"/>
</dbReference>
<protein>
    <recommendedName>
        <fullName evidence="13">Kinesin motor domain-containing protein</fullName>
    </recommendedName>
</protein>
<feature type="compositionally biased region" description="Gly residues" evidence="12">
    <location>
        <begin position="166"/>
        <end position="175"/>
    </location>
</feature>
<evidence type="ECO:0000256" key="11">
    <source>
        <dbReference type="PROSITE-ProRule" id="PRU00283"/>
    </source>
</evidence>
<feature type="compositionally biased region" description="Basic and acidic residues" evidence="12">
    <location>
        <begin position="213"/>
        <end position="229"/>
    </location>
</feature>
<evidence type="ECO:0000256" key="4">
    <source>
        <dbReference type="ARBA" id="ARBA00022741"/>
    </source>
</evidence>
<dbReference type="Pfam" id="PF22923">
    <property type="entry name" value="KIF2A-like_1st"/>
    <property type="match status" value="1"/>
</dbReference>
<feature type="compositionally biased region" description="Acidic residues" evidence="12">
    <location>
        <begin position="773"/>
        <end position="795"/>
    </location>
</feature>
<keyword evidence="7" id="KW-0175">Coiled coil</keyword>
<dbReference type="FunFam" id="3.40.850.10:FF:000012">
    <property type="entry name" value="Kinesin-like protein"/>
    <property type="match status" value="1"/>
</dbReference>
<evidence type="ECO:0000256" key="7">
    <source>
        <dbReference type="ARBA" id="ARBA00023054"/>
    </source>
</evidence>
<evidence type="ECO:0000256" key="6">
    <source>
        <dbReference type="ARBA" id="ARBA00022840"/>
    </source>
</evidence>
<dbReference type="FunCoup" id="B3MBN6">
    <property type="interactions" value="45"/>
</dbReference>
<keyword evidence="3" id="KW-0493">Microtubule</keyword>
<evidence type="ECO:0000313" key="15">
    <source>
        <dbReference type="Proteomes" id="UP000007801"/>
    </source>
</evidence>
<feature type="region of interest" description="Disordered" evidence="12">
    <location>
        <begin position="66"/>
        <end position="123"/>
    </location>
</feature>
<dbReference type="SMART" id="SM00129">
    <property type="entry name" value="KISc"/>
    <property type="match status" value="1"/>
</dbReference>
<evidence type="ECO:0000256" key="5">
    <source>
        <dbReference type="ARBA" id="ARBA00022829"/>
    </source>
</evidence>
<dbReference type="CDD" id="cd01367">
    <property type="entry name" value="KISc_KIF2_like"/>
    <property type="match status" value="1"/>
</dbReference>
<dbReference type="GO" id="GO:0008017">
    <property type="term" value="F:microtubule binding"/>
    <property type="evidence" value="ECO:0007669"/>
    <property type="project" value="InterPro"/>
</dbReference>
<name>B3MBN6_DROAN</name>
<comment type="similarity">
    <text evidence="10">Belongs to the TRAFAC class myosin-kinesin ATPase superfamily. Kinesin family. KIN-13 subfamily.</text>
</comment>
<evidence type="ECO:0000256" key="12">
    <source>
        <dbReference type="SAM" id="MobiDB-lite"/>
    </source>
</evidence>
<organism evidence="14 15">
    <name type="scientific">Drosophila ananassae</name>
    <name type="common">Fruit fly</name>
    <dbReference type="NCBI Taxonomy" id="7217"/>
    <lineage>
        <taxon>Eukaryota</taxon>
        <taxon>Metazoa</taxon>
        <taxon>Ecdysozoa</taxon>
        <taxon>Arthropoda</taxon>
        <taxon>Hexapoda</taxon>
        <taxon>Insecta</taxon>
        <taxon>Pterygota</taxon>
        <taxon>Neoptera</taxon>
        <taxon>Endopterygota</taxon>
        <taxon>Diptera</taxon>
        <taxon>Brachycera</taxon>
        <taxon>Muscomorpha</taxon>
        <taxon>Ephydroidea</taxon>
        <taxon>Drosophilidae</taxon>
        <taxon>Drosophila</taxon>
        <taxon>Sophophora</taxon>
    </lineage>
</organism>
<dbReference type="GO" id="GO:0000922">
    <property type="term" value="C:spindle pole"/>
    <property type="evidence" value="ECO:0007669"/>
    <property type="project" value="UniProtKB-SubCell"/>
</dbReference>
<gene>
    <name evidence="14" type="primary">Dana\GF11561</name>
    <name evidence="14" type="synonym">dana_GLEANR_11609</name>
    <name evidence="14" type="ORF">GF11561</name>
</gene>
<dbReference type="GO" id="GO:0007288">
    <property type="term" value="P:sperm axoneme assembly"/>
    <property type="evidence" value="ECO:0007669"/>
    <property type="project" value="EnsemblMetazoa"/>
</dbReference>
<dbReference type="GO" id="GO:0005828">
    <property type="term" value="C:kinetochore microtubule"/>
    <property type="evidence" value="ECO:0007669"/>
    <property type="project" value="UniProtKB-ARBA"/>
</dbReference>
<dbReference type="InterPro" id="IPR001752">
    <property type="entry name" value="Kinesin_motor_dom"/>
</dbReference>
<dbReference type="eggNOG" id="KOG0246">
    <property type="taxonomic scope" value="Eukaryota"/>
</dbReference>
<sequence length="795" mass="88028">MEQIQLGEKLNIPRSDGRVHPAVCTAKDLELDSITSEWTEGAIVKGKQVPVRELVEFNHQIFQGENCDPSPSPAPAICPPASNTNMAASPSPSAAGSLIPRPREGSPTEGPPDSYRRSLTGNPYSERLRVVDLRAAPSKIATPSGLPPPQGRRSQIAPPTTRGRASAGGGAGGGASTARASLARNINAGCSPQQAQAKSNIRCSSVVREVERLKEQREQRRARQAEVRLQKTALRRQDPGNPNWEVSVMLRKYRESISFSPLRSLDPNGAAVQQITVCVRKRPMSRRELKMKNVDIITVPTHDSLIVHEFRHKVDLTKFLEHHRFRFDYTFDEQCSNALVYDHTARPLIRTMFEGGNATCFAYGQTGSGKTHTMGGEFCGKVQDCRGGIYAMAARDVFEEVSRPEYRQMGAKITCSFFEIYGSKVFDLLHPEKPLLRVLEDGRQQVVVVGLTEMPVTKVEDVLRLIELGNRERTSGQTSANAKSSRSHAVFQMALHLPDSWGPFGKCSFVDLAGNERGADTQSADRQTRIEGAEINKSLLALKECIRALSRQCHHLPFRGSKLTQVLRDSFIGGKKNRTCMIAMISPALTCVENTLNTLRYADRVKELVACKDDDGQPGDGPDADDQGQGTPSEPEVSEEEQDFGHMPSLSPEPAKSYFVESTMGDLEFSHSMTELENRRESAPHSTPDSVNLEQVADQHGSLVDYLEDFVRRFRGVETGDEFPAFLRTADAHLTEMSNMVAQTRELVLNYNAQQFIKAVMVEGGMELGPVDGQDEDEDDLDIELEDDEEYELRM</sequence>
<feature type="region of interest" description="Disordered" evidence="12">
    <location>
        <begin position="213"/>
        <end position="241"/>
    </location>
</feature>
<dbReference type="CTD" id="37674"/>
<dbReference type="InterPro" id="IPR054473">
    <property type="entry name" value="KIF2A-like_N"/>
</dbReference>
<dbReference type="HOGENOM" id="CLU_001485_19_1_1"/>
<dbReference type="InterPro" id="IPR027417">
    <property type="entry name" value="P-loop_NTPase"/>
</dbReference>
<dbReference type="GO" id="GO:0007059">
    <property type="term" value="P:chromosome segregation"/>
    <property type="evidence" value="ECO:0007669"/>
    <property type="project" value="UniProtKB-KW"/>
</dbReference>
<dbReference type="OMA" id="KNKTCMI"/>
<keyword evidence="15" id="KW-1185">Reference proteome</keyword>